<organism evidence="3 4">
    <name type="scientific">Geomicrobium sediminis</name>
    <dbReference type="NCBI Taxonomy" id="1347788"/>
    <lineage>
        <taxon>Bacteria</taxon>
        <taxon>Bacillati</taxon>
        <taxon>Bacillota</taxon>
        <taxon>Bacilli</taxon>
        <taxon>Bacillales</taxon>
        <taxon>Geomicrobium</taxon>
    </lineage>
</organism>
<feature type="domain" description="NodB homology" evidence="2">
    <location>
        <begin position="56"/>
        <end position="235"/>
    </location>
</feature>
<dbReference type="PROSITE" id="PS51677">
    <property type="entry name" value="NODB"/>
    <property type="match status" value="1"/>
</dbReference>
<dbReference type="Proteomes" id="UP000741863">
    <property type="component" value="Unassembled WGS sequence"/>
</dbReference>
<dbReference type="PANTHER" id="PTHR10587:SF128">
    <property type="entry name" value="POLYSACCHARIDE DEACETYLASE PDAB-RELATED"/>
    <property type="match status" value="1"/>
</dbReference>
<evidence type="ECO:0000259" key="2">
    <source>
        <dbReference type="PROSITE" id="PS51677"/>
    </source>
</evidence>
<comment type="caution">
    <text evidence="3">The sequence shown here is derived from an EMBL/GenBank/DDBJ whole genome shotgun (WGS) entry which is preliminary data.</text>
</comment>
<name>A0ABS2PGP2_9BACL</name>
<sequence>MAQFYVVNRRGGKKYLFIAMVAFCTACILLMDRPFLAVFSGQDGSVAFSSADIDDEKTSLTFNVSWGEANVEPILDILEDKNVDATFFVSGVWSERHLETLQRMIDDGHEVGNYGYRFKPYPDQEIEEMRRDMLQGHESIKDAIGEAPVFFRPPAGIFNQDVLDAAENLGYSVIHWATDGKDWQNPGVDEILANIQEVLSPGDVIMLDASDSAKQTVEALPLIIDELQDANYEFVSLEMLISGAEASYEEM</sequence>
<evidence type="ECO:0000256" key="1">
    <source>
        <dbReference type="SAM" id="Phobius"/>
    </source>
</evidence>
<accession>A0ABS2PGP2</accession>
<gene>
    <name evidence="3" type="ORF">JOD17_003743</name>
</gene>
<evidence type="ECO:0000313" key="3">
    <source>
        <dbReference type="EMBL" id="MBM7634620.1"/>
    </source>
</evidence>
<reference evidence="3 4" key="1">
    <citation type="submission" date="2021-01" db="EMBL/GenBank/DDBJ databases">
        <title>Genomic Encyclopedia of Type Strains, Phase IV (KMG-IV): sequencing the most valuable type-strain genomes for metagenomic binning, comparative biology and taxonomic classification.</title>
        <authorList>
            <person name="Goeker M."/>
        </authorList>
    </citation>
    <scope>NUCLEOTIDE SEQUENCE [LARGE SCALE GENOMIC DNA]</scope>
    <source>
        <strain evidence="3 4">DSM 25540</strain>
    </source>
</reference>
<dbReference type="EMBL" id="JAFBEC010000015">
    <property type="protein sequence ID" value="MBM7634620.1"/>
    <property type="molecule type" value="Genomic_DNA"/>
</dbReference>
<feature type="transmembrane region" description="Helical" evidence="1">
    <location>
        <begin position="15"/>
        <end position="31"/>
    </location>
</feature>
<protein>
    <submittedName>
        <fullName evidence="3">Polysaccharide deacetylase family sporulation protein PdaB</fullName>
    </submittedName>
</protein>
<keyword evidence="1" id="KW-1133">Transmembrane helix</keyword>
<keyword evidence="4" id="KW-1185">Reference proteome</keyword>
<dbReference type="InterPro" id="IPR050248">
    <property type="entry name" value="Polysacc_deacetylase_ArnD"/>
</dbReference>
<keyword evidence="1" id="KW-0812">Transmembrane</keyword>
<keyword evidence="1" id="KW-0472">Membrane</keyword>
<dbReference type="Gene3D" id="3.20.20.370">
    <property type="entry name" value="Glycoside hydrolase/deacetylase"/>
    <property type="match status" value="1"/>
</dbReference>
<proteinExistence type="predicted"/>
<dbReference type="RefSeq" id="WP_204699440.1">
    <property type="nucleotide sequence ID" value="NZ_JAFBEC010000015.1"/>
</dbReference>
<dbReference type="InterPro" id="IPR002509">
    <property type="entry name" value="NODB_dom"/>
</dbReference>
<dbReference type="SUPFAM" id="SSF88713">
    <property type="entry name" value="Glycoside hydrolase/deacetylase"/>
    <property type="match status" value="1"/>
</dbReference>
<dbReference type="InterPro" id="IPR011330">
    <property type="entry name" value="Glyco_hydro/deAcase_b/a-brl"/>
</dbReference>
<dbReference type="PANTHER" id="PTHR10587">
    <property type="entry name" value="GLYCOSYL TRANSFERASE-RELATED"/>
    <property type="match status" value="1"/>
</dbReference>
<dbReference type="Pfam" id="PF01522">
    <property type="entry name" value="Polysacc_deac_1"/>
    <property type="match status" value="1"/>
</dbReference>
<evidence type="ECO:0000313" key="4">
    <source>
        <dbReference type="Proteomes" id="UP000741863"/>
    </source>
</evidence>